<accession>A0A8J2K2Q2</accession>
<comment type="similarity">
    <text evidence="1">Belongs to the SNF7 family.</text>
</comment>
<keyword evidence="5" id="KW-1185">Reference proteome</keyword>
<dbReference type="GO" id="GO:0007034">
    <property type="term" value="P:vacuolar transport"/>
    <property type="evidence" value="ECO:0007669"/>
    <property type="project" value="InterPro"/>
</dbReference>
<reference evidence="4" key="1">
    <citation type="submission" date="2021-06" db="EMBL/GenBank/DDBJ databases">
        <authorList>
            <person name="Hodson N. C."/>
            <person name="Mongue J. A."/>
            <person name="Jaron S. K."/>
        </authorList>
    </citation>
    <scope>NUCLEOTIDE SEQUENCE</scope>
</reference>
<comment type="caution">
    <text evidence="4">The sequence shown here is derived from an EMBL/GenBank/DDBJ whole genome shotgun (WGS) entry which is preliminary data.</text>
</comment>
<evidence type="ECO:0000313" key="5">
    <source>
        <dbReference type="Proteomes" id="UP000708208"/>
    </source>
</evidence>
<evidence type="ECO:0000256" key="2">
    <source>
        <dbReference type="SAM" id="Coils"/>
    </source>
</evidence>
<keyword evidence="2" id="KW-0175">Coiled coil</keyword>
<dbReference type="AlphaFoldDB" id="A0A8J2K2Q2"/>
<sequence>MGLFGKSPSRDPKEQVTEWCRKIRKESSQLDRQIVAIKREEEKVKRSIKEAAKKGDKDVCKIYAKELVRSKRAINKIYTSKAHLNSIQLHMKEQLALLKTVGSLQKSTEVMNAVQALYKVPQVAGIMRELSKEMMKAGILEEMVEDTFEGFEDQEELEAEAEDEINNILWEVTAGQIGKAPAAATHDLPSVSSAKTKVTPDPVSDDDEEELEQMQNRLQALRS</sequence>
<protein>
    <recommendedName>
        <fullName evidence="6">Charged multivesicular body protein 3</fullName>
    </recommendedName>
</protein>
<dbReference type="PANTHER" id="PTHR10476">
    <property type="entry name" value="CHARGED MULTIVESICULAR BODY PROTEIN"/>
    <property type="match status" value="1"/>
</dbReference>
<feature type="compositionally biased region" description="Acidic residues" evidence="3">
    <location>
        <begin position="203"/>
        <end position="212"/>
    </location>
</feature>
<organism evidence="4 5">
    <name type="scientific">Allacma fusca</name>
    <dbReference type="NCBI Taxonomy" id="39272"/>
    <lineage>
        <taxon>Eukaryota</taxon>
        <taxon>Metazoa</taxon>
        <taxon>Ecdysozoa</taxon>
        <taxon>Arthropoda</taxon>
        <taxon>Hexapoda</taxon>
        <taxon>Collembola</taxon>
        <taxon>Symphypleona</taxon>
        <taxon>Sminthuridae</taxon>
        <taxon>Allacma</taxon>
    </lineage>
</organism>
<dbReference type="OrthoDB" id="2329734at2759"/>
<feature type="compositionally biased region" description="Polar residues" evidence="3">
    <location>
        <begin position="213"/>
        <end position="223"/>
    </location>
</feature>
<dbReference type="InterPro" id="IPR005024">
    <property type="entry name" value="Snf7_fam"/>
</dbReference>
<evidence type="ECO:0000256" key="3">
    <source>
        <dbReference type="SAM" id="MobiDB-lite"/>
    </source>
</evidence>
<dbReference type="Pfam" id="PF03357">
    <property type="entry name" value="Snf7"/>
    <property type="match status" value="1"/>
</dbReference>
<feature type="coiled-coil region" evidence="2">
    <location>
        <begin position="20"/>
        <end position="54"/>
    </location>
</feature>
<proteinExistence type="inferred from homology"/>
<feature type="region of interest" description="Disordered" evidence="3">
    <location>
        <begin position="181"/>
        <end position="223"/>
    </location>
</feature>
<evidence type="ECO:0008006" key="6">
    <source>
        <dbReference type="Google" id="ProtNLM"/>
    </source>
</evidence>
<gene>
    <name evidence="4" type="ORF">AFUS01_LOCUS20319</name>
</gene>
<dbReference type="EMBL" id="CAJVCH010219104">
    <property type="protein sequence ID" value="CAG7731745.1"/>
    <property type="molecule type" value="Genomic_DNA"/>
</dbReference>
<name>A0A8J2K2Q2_9HEXA</name>
<evidence type="ECO:0000313" key="4">
    <source>
        <dbReference type="EMBL" id="CAG7731745.1"/>
    </source>
</evidence>
<dbReference type="Proteomes" id="UP000708208">
    <property type="component" value="Unassembled WGS sequence"/>
</dbReference>
<evidence type="ECO:0000256" key="1">
    <source>
        <dbReference type="ARBA" id="ARBA00006190"/>
    </source>
</evidence>